<gene>
    <name evidence="2" type="ORF">SAMN05216277_11034</name>
</gene>
<keyword evidence="2" id="KW-0503">Monooxygenase</keyword>
<dbReference type="Proteomes" id="UP000183769">
    <property type="component" value="Unassembled WGS sequence"/>
</dbReference>
<dbReference type="AlphaFoldDB" id="A0A1I5TP13"/>
<dbReference type="SUPFAM" id="SSF54909">
    <property type="entry name" value="Dimeric alpha+beta barrel"/>
    <property type="match status" value="1"/>
</dbReference>
<dbReference type="Pfam" id="PF13826">
    <property type="entry name" value="Monooxy_af470-like"/>
    <property type="match status" value="1"/>
</dbReference>
<dbReference type="GO" id="GO:0004497">
    <property type="term" value="F:monooxygenase activity"/>
    <property type="evidence" value="ECO:0007669"/>
    <property type="project" value="UniProtKB-KW"/>
</dbReference>
<dbReference type="InterPro" id="IPR007138">
    <property type="entry name" value="ABM_dom"/>
</dbReference>
<dbReference type="PROSITE" id="PS51725">
    <property type="entry name" value="ABM"/>
    <property type="match status" value="1"/>
</dbReference>
<dbReference type="RefSeq" id="WP_074878979.1">
    <property type="nucleotide sequence ID" value="NZ_FOXI01000010.1"/>
</dbReference>
<proteinExistence type="predicted"/>
<protein>
    <submittedName>
        <fullName evidence="2">Heme-degrading monooxygenase HmoA</fullName>
    </submittedName>
</protein>
<keyword evidence="2" id="KW-0560">Oxidoreductase</keyword>
<organism evidence="2 3">
    <name type="scientific">Halolamina pelagica</name>
    <dbReference type="NCBI Taxonomy" id="699431"/>
    <lineage>
        <taxon>Archaea</taxon>
        <taxon>Methanobacteriati</taxon>
        <taxon>Methanobacteriota</taxon>
        <taxon>Stenosarchaea group</taxon>
        <taxon>Halobacteria</taxon>
        <taxon>Halobacteriales</taxon>
        <taxon>Haloferacaceae</taxon>
    </lineage>
</organism>
<name>A0A1I5TP13_9EURY</name>
<feature type="domain" description="ABM" evidence="1">
    <location>
        <begin position="1"/>
        <end position="90"/>
    </location>
</feature>
<evidence type="ECO:0000259" key="1">
    <source>
        <dbReference type="PROSITE" id="PS51725"/>
    </source>
</evidence>
<dbReference type="EMBL" id="FOXI01000010">
    <property type="protein sequence ID" value="SFP84844.1"/>
    <property type="molecule type" value="Genomic_DNA"/>
</dbReference>
<dbReference type="InterPro" id="IPR011008">
    <property type="entry name" value="Dimeric_a/b-barrel"/>
</dbReference>
<sequence>MYLVTFRLDPGEYDAAFHELNDAVQAAAEETEGYLGKRTWHAPENEEVLVVYYWESLDALEAFGADPEHEEAKQRWTEWYDAYEVTVTEIVESYGSGFGADAGPPASDGHGPV</sequence>
<dbReference type="Gene3D" id="3.30.70.100">
    <property type="match status" value="1"/>
</dbReference>
<dbReference type="OrthoDB" id="154964at2157"/>
<accession>A0A1I5TP13</accession>
<reference evidence="3" key="1">
    <citation type="submission" date="2016-10" db="EMBL/GenBank/DDBJ databases">
        <authorList>
            <person name="Varghese N."/>
            <person name="Submissions S."/>
        </authorList>
    </citation>
    <scope>NUCLEOTIDE SEQUENCE [LARGE SCALE GENOMIC DNA]</scope>
    <source>
        <strain evidence="3">CGMCC 1.10329</strain>
    </source>
</reference>
<keyword evidence="3" id="KW-1185">Reference proteome</keyword>
<evidence type="ECO:0000313" key="2">
    <source>
        <dbReference type="EMBL" id="SFP84844.1"/>
    </source>
</evidence>
<dbReference type="InterPro" id="IPR025444">
    <property type="entry name" value="Monooxy_af470"/>
</dbReference>
<evidence type="ECO:0000313" key="3">
    <source>
        <dbReference type="Proteomes" id="UP000183769"/>
    </source>
</evidence>